<dbReference type="Proteomes" id="UP000072741">
    <property type="component" value="Unassembled WGS sequence"/>
</dbReference>
<keyword evidence="7" id="KW-1185">Reference proteome</keyword>
<evidence type="ECO:0000313" key="6">
    <source>
        <dbReference type="EMBL" id="KTT25260.1"/>
    </source>
</evidence>
<dbReference type="PATRIC" id="fig|433924.3.peg.2907"/>
<proteinExistence type="predicted"/>
<evidence type="ECO:0000256" key="3">
    <source>
        <dbReference type="ARBA" id="ARBA00022741"/>
    </source>
</evidence>
<dbReference type="GO" id="GO:0043190">
    <property type="term" value="C:ATP-binding cassette (ABC) transporter complex"/>
    <property type="evidence" value="ECO:0007669"/>
    <property type="project" value="InterPro"/>
</dbReference>
<dbReference type="Pfam" id="PF08402">
    <property type="entry name" value="TOBE_2"/>
    <property type="match status" value="1"/>
</dbReference>
<accession>A0A147H5L7</accession>
<organism evidence="6 7">
    <name type="scientific">Pseudacidovorax intermedius</name>
    <dbReference type="NCBI Taxonomy" id="433924"/>
    <lineage>
        <taxon>Bacteria</taxon>
        <taxon>Pseudomonadati</taxon>
        <taxon>Pseudomonadota</taxon>
        <taxon>Betaproteobacteria</taxon>
        <taxon>Burkholderiales</taxon>
        <taxon>Comamonadaceae</taxon>
        <taxon>Pseudacidovorax</taxon>
    </lineage>
</organism>
<dbReference type="PANTHER" id="PTHR42781">
    <property type="entry name" value="SPERMIDINE/PUTRESCINE IMPORT ATP-BINDING PROTEIN POTA"/>
    <property type="match status" value="1"/>
</dbReference>
<dbReference type="InterPro" id="IPR003439">
    <property type="entry name" value="ABC_transporter-like_ATP-bd"/>
</dbReference>
<dbReference type="Pfam" id="PF00005">
    <property type="entry name" value="ABC_tran"/>
    <property type="match status" value="1"/>
</dbReference>
<evidence type="ECO:0000313" key="7">
    <source>
        <dbReference type="Proteomes" id="UP000072741"/>
    </source>
</evidence>
<dbReference type="EMBL" id="LDSL01000034">
    <property type="protein sequence ID" value="KTT25260.1"/>
    <property type="molecule type" value="Genomic_DNA"/>
</dbReference>
<keyword evidence="4" id="KW-0067">ATP-binding</keyword>
<dbReference type="SUPFAM" id="SSF50331">
    <property type="entry name" value="MOP-like"/>
    <property type="match status" value="1"/>
</dbReference>
<dbReference type="FunFam" id="3.40.50.300:FF:000042">
    <property type="entry name" value="Maltose/maltodextrin ABC transporter, ATP-binding protein"/>
    <property type="match status" value="1"/>
</dbReference>
<keyword evidence="2" id="KW-1003">Cell membrane</keyword>
<evidence type="ECO:0000256" key="4">
    <source>
        <dbReference type="ARBA" id="ARBA00022840"/>
    </source>
</evidence>
<dbReference type="PANTHER" id="PTHR42781:SF4">
    <property type="entry name" value="SPERMIDINE_PUTRESCINE IMPORT ATP-BINDING PROTEIN POTA"/>
    <property type="match status" value="1"/>
</dbReference>
<protein>
    <submittedName>
        <fullName evidence="6">ABC transporter</fullName>
    </submittedName>
</protein>
<dbReference type="InterPro" id="IPR003593">
    <property type="entry name" value="AAA+_ATPase"/>
</dbReference>
<dbReference type="InterPro" id="IPR050093">
    <property type="entry name" value="ABC_SmlMolc_Importer"/>
</dbReference>
<dbReference type="InterPro" id="IPR027417">
    <property type="entry name" value="P-loop_NTPase"/>
</dbReference>
<keyword evidence="1" id="KW-0813">Transport</keyword>
<evidence type="ECO:0000256" key="1">
    <source>
        <dbReference type="ARBA" id="ARBA00022448"/>
    </source>
</evidence>
<dbReference type="InterPro" id="IPR008995">
    <property type="entry name" value="Mo/tungstate-bd_C_term_dom"/>
</dbReference>
<dbReference type="GO" id="GO:0140359">
    <property type="term" value="F:ABC-type transporter activity"/>
    <property type="evidence" value="ECO:0007669"/>
    <property type="project" value="UniProtKB-ARBA"/>
</dbReference>
<keyword evidence="3" id="KW-0547">Nucleotide-binding</keyword>
<feature type="domain" description="ABC transporter" evidence="5">
    <location>
        <begin position="22"/>
        <end position="252"/>
    </location>
</feature>
<gene>
    <name evidence="6" type="ORF">NS331_05215</name>
</gene>
<dbReference type="AlphaFoldDB" id="A0A147H5L7"/>
<evidence type="ECO:0000259" key="5">
    <source>
        <dbReference type="PROSITE" id="PS50893"/>
    </source>
</evidence>
<dbReference type="GO" id="GO:0016887">
    <property type="term" value="F:ATP hydrolysis activity"/>
    <property type="evidence" value="ECO:0007669"/>
    <property type="project" value="InterPro"/>
</dbReference>
<dbReference type="InterPro" id="IPR013611">
    <property type="entry name" value="Transp-assoc_OB_typ2"/>
</dbReference>
<dbReference type="Gene3D" id="2.40.50.100">
    <property type="match status" value="1"/>
</dbReference>
<name>A0A147H5L7_9BURK</name>
<dbReference type="SMART" id="SM00382">
    <property type="entry name" value="AAA"/>
    <property type="match status" value="1"/>
</dbReference>
<comment type="caution">
    <text evidence="6">The sequence shown here is derived from an EMBL/GenBank/DDBJ whole genome shotgun (WGS) entry which is preliminary data.</text>
</comment>
<sequence length="371" mass="40305">MSAPPEAASSATRAAGRRTTRLSIEGLHKRYAGHVAIHSLDLATREGEFISVLGPSGCGKTTTLRCVAGFEHPEAGRICIDGEDITGLPPEKRDIGMVFQNYALFPHLTVRRNLAFGLEMRGIARAEIARRVEAVLGMVQLGALAERFPRQLSGGQQQRVALARALVIEPRLLLLDEPLANLDAVLREDMRVFIRDLQRRVGITTLYVTHDQAEAMVMSDRVAVMLGGQLQQFDVPEAIYLRPRSVEVARFIGRSNLIEGRVRAIVPGPGPRPVHAVDTALGPVEAAFHEALEPGRAVQVTLRPEAIHFRTDGPYAGRVVRSYFLGSTVEHVVEAAGGQTLLVQTPPGGRMPEGAQCGLAFEPGHAWVIPE</sequence>
<dbReference type="PROSITE" id="PS50893">
    <property type="entry name" value="ABC_TRANSPORTER_2"/>
    <property type="match status" value="1"/>
</dbReference>
<dbReference type="Gene3D" id="3.40.50.300">
    <property type="entry name" value="P-loop containing nucleotide triphosphate hydrolases"/>
    <property type="match status" value="1"/>
</dbReference>
<dbReference type="PROSITE" id="PS00211">
    <property type="entry name" value="ABC_TRANSPORTER_1"/>
    <property type="match status" value="1"/>
</dbReference>
<dbReference type="SUPFAM" id="SSF52540">
    <property type="entry name" value="P-loop containing nucleoside triphosphate hydrolases"/>
    <property type="match status" value="1"/>
</dbReference>
<reference evidence="6 7" key="1">
    <citation type="journal article" date="2016" name="Front. Microbiol.">
        <title>Genomic Resource of Rice Seed Associated Bacteria.</title>
        <authorList>
            <person name="Midha S."/>
            <person name="Bansal K."/>
            <person name="Sharma S."/>
            <person name="Kumar N."/>
            <person name="Patil P.P."/>
            <person name="Chaudhry V."/>
            <person name="Patil P.B."/>
        </authorList>
    </citation>
    <scope>NUCLEOTIDE SEQUENCE [LARGE SCALE GENOMIC DNA]</scope>
    <source>
        <strain evidence="6 7">NS331</strain>
    </source>
</reference>
<dbReference type="GO" id="GO:0005524">
    <property type="term" value="F:ATP binding"/>
    <property type="evidence" value="ECO:0007669"/>
    <property type="project" value="UniProtKB-KW"/>
</dbReference>
<evidence type="ECO:0000256" key="2">
    <source>
        <dbReference type="ARBA" id="ARBA00022475"/>
    </source>
</evidence>
<dbReference type="InterPro" id="IPR017871">
    <property type="entry name" value="ABC_transporter-like_CS"/>
</dbReference>
<keyword evidence="2" id="KW-0472">Membrane</keyword>